<comment type="caution">
    <text evidence="1">The sequence shown here is derived from an EMBL/GenBank/DDBJ whole genome shotgun (WGS) entry which is preliminary data.</text>
</comment>
<evidence type="ECO:0000313" key="1">
    <source>
        <dbReference type="EMBL" id="PGH20601.1"/>
    </source>
</evidence>
<dbReference type="RefSeq" id="WP_098703372.1">
    <property type="nucleotide sequence ID" value="NZ_NJGI01000005.1"/>
</dbReference>
<organism evidence="1 2">
    <name type="scientific">Fusobacterium nucleatum subsp. polymorphum</name>
    <name type="common">Fusobacterium polymorphum</name>
    <dbReference type="NCBI Taxonomy" id="76857"/>
    <lineage>
        <taxon>Bacteria</taxon>
        <taxon>Fusobacteriati</taxon>
        <taxon>Fusobacteriota</taxon>
        <taxon>Fusobacteriia</taxon>
        <taxon>Fusobacteriales</taxon>
        <taxon>Fusobacteriaceae</taxon>
        <taxon>Fusobacterium</taxon>
    </lineage>
</organism>
<dbReference type="AlphaFoldDB" id="A0A2B7YHU7"/>
<dbReference type="EMBL" id="NJGI01000005">
    <property type="protein sequence ID" value="PGH20601.1"/>
    <property type="molecule type" value="Genomic_DNA"/>
</dbReference>
<sequence>MKKVFILLLGILIYINSFAGSYRIKLDQIYTINKNDLETVIQTVTHNDSEAFEKAVKILIATKTGGFLPIGKQVIIVDREIGIVQFRFKGDLTKYWTIQEAIEYVK</sequence>
<accession>A0A2B7YHU7</accession>
<name>A0A2B7YHU7_FUSNP</name>
<protein>
    <submittedName>
        <fullName evidence="1">Uncharacterized protein</fullName>
    </submittedName>
</protein>
<evidence type="ECO:0000313" key="2">
    <source>
        <dbReference type="Proteomes" id="UP000222862"/>
    </source>
</evidence>
<reference evidence="1 2" key="1">
    <citation type="submission" date="2017-06" db="EMBL/GenBank/DDBJ databases">
        <title>Genome sequencing of Fusobacterium nucleatum subsp. polymorphum KCOM 1232 (=ChDC F37).</title>
        <authorList>
            <person name="Kook J.-K."/>
            <person name="Park S.-N."/>
            <person name="Lim Y.K."/>
            <person name="Roh H."/>
        </authorList>
    </citation>
    <scope>NUCLEOTIDE SEQUENCE [LARGE SCALE GENOMIC DNA]</scope>
    <source>
        <strain evidence="2">KCOM 1232 ( ChDC F37)</strain>
    </source>
</reference>
<dbReference type="Proteomes" id="UP000222862">
    <property type="component" value="Unassembled WGS sequence"/>
</dbReference>
<proteinExistence type="predicted"/>
<gene>
    <name evidence="1" type="ORF">RN96_10520</name>
</gene>